<dbReference type="AlphaFoldDB" id="A0A0A9EHL9"/>
<sequence length="33" mass="3625">MAIRLKPPVARFMALPTICRGSSPRTIGKDIEV</sequence>
<dbReference type="EMBL" id="GBRH01200530">
    <property type="protein sequence ID" value="JAD97365.1"/>
    <property type="molecule type" value="Transcribed_RNA"/>
</dbReference>
<name>A0A0A9EHL9_ARUDO</name>
<proteinExistence type="predicted"/>
<protein>
    <submittedName>
        <fullName evidence="1">Uncharacterized protein</fullName>
    </submittedName>
</protein>
<accession>A0A0A9EHL9</accession>
<evidence type="ECO:0000313" key="1">
    <source>
        <dbReference type="EMBL" id="JAD97365.1"/>
    </source>
</evidence>
<reference evidence="1" key="1">
    <citation type="submission" date="2014-09" db="EMBL/GenBank/DDBJ databases">
        <authorList>
            <person name="Magalhaes I.L.F."/>
            <person name="Oliveira U."/>
            <person name="Santos F.R."/>
            <person name="Vidigal T.H.D.A."/>
            <person name="Brescovit A.D."/>
            <person name="Santos A.J."/>
        </authorList>
    </citation>
    <scope>NUCLEOTIDE SEQUENCE</scope>
    <source>
        <tissue evidence="1">Shoot tissue taken approximately 20 cm above the soil surface</tissue>
    </source>
</reference>
<reference evidence="1" key="2">
    <citation type="journal article" date="2015" name="Data Brief">
        <title>Shoot transcriptome of the giant reed, Arundo donax.</title>
        <authorList>
            <person name="Barrero R.A."/>
            <person name="Guerrero F.D."/>
            <person name="Moolhuijzen P."/>
            <person name="Goolsby J.A."/>
            <person name="Tidwell J."/>
            <person name="Bellgard S.E."/>
            <person name="Bellgard M.I."/>
        </authorList>
    </citation>
    <scope>NUCLEOTIDE SEQUENCE</scope>
    <source>
        <tissue evidence="1">Shoot tissue taken approximately 20 cm above the soil surface</tissue>
    </source>
</reference>
<organism evidence="1">
    <name type="scientific">Arundo donax</name>
    <name type="common">Giant reed</name>
    <name type="synonym">Donax arundinaceus</name>
    <dbReference type="NCBI Taxonomy" id="35708"/>
    <lineage>
        <taxon>Eukaryota</taxon>
        <taxon>Viridiplantae</taxon>
        <taxon>Streptophyta</taxon>
        <taxon>Embryophyta</taxon>
        <taxon>Tracheophyta</taxon>
        <taxon>Spermatophyta</taxon>
        <taxon>Magnoliopsida</taxon>
        <taxon>Liliopsida</taxon>
        <taxon>Poales</taxon>
        <taxon>Poaceae</taxon>
        <taxon>PACMAD clade</taxon>
        <taxon>Arundinoideae</taxon>
        <taxon>Arundineae</taxon>
        <taxon>Arundo</taxon>
    </lineage>
</organism>